<feature type="transmembrane region" description="Helical" evidence="1">
    <location>
        <begin position="67"/>
        <end position="88"/>
    </location>
</feature>
<evidence type="ECO:0000256" key="1">
    <source>
        <dbReference type="SAM" id="Phobius"/>
    </source>
</evidence>
<evidence type="ECO:0000313" key="2">
    <source>
        <dbReference type="EMBL" id="SFQ86698.1"/>
    </source>
</evidence>
<keyword evidence="3" id="KW-1185">Reference proteome</keyword>
<feature type="transmembrane region" description="Helical" evidence="1">
    <location>
        <begin position="6"/>
        <end position="27"/>
    </location>
</feature>
<accession>A0A1I6C0I5</accession>
<keyword evidence="1" id="KW-1133">Transmembrane helix</keyword>
<evidence type="ECO:0000313" key="3">
    <source>
        <dbReference type="Proteomes" id="UP000182762"/>
    </source>
</evidence>
<comment type="caution">
    <text evidence="2">The sequence shown here is derived from an EMBL/GenBank/DDBJ whole genome shotgun (WGS) entry which is preliminary data.</text>
</comment>
<name>A0A1I6C0I5_9BACI</name>
<organism evidence="2 3">
    <name type="scientific">Priestia endophytica DSM 13796</name>
    <dbReference type="NCBI Taxonomy" id="1121089"/>
    <lineage>
        <taxon>Bacteria</taxon>
        <taxon>Bacillati</taxon>
        <taxon>Bacillota</taxon>
        <taxon>Bacilli</taxon>
        <taxon>Bacillales</taxon>
        <taxon>Bacillaceae</taxon>
        <taxon>Priestia</taxon>
    </lineage>
</organism>
<reference evidence="2 3" key="1">
    <citation type="submission" date="2016-10" db="EMBL/GenBank/DDBJ databases">
        <authorList>
            <person name="Varghese N."/>
            <person name="Submissions S."/>
        </authorList>
    </citation>
    <scope>NUCLEOTIDE SEQUENCE [LARGE SCALE GENOMIC DNA]</scope>
    <source>
        <strain evidence="2 3">DSM 13796</strain>
    </source>
</reference>
<sequence length="109" mass="12235">MEAIMWFIDDYKVPLSFLSLVYLMLFLKKKWRAGFMSIGTINVITSLILVSHVFSFSSIGANPELNYMTGAAITSGVAIFFYLAAAIFEDVPTKPKKKPVTGTFQRKEI</sequence>
<dbReference type="Proteomes" id="UP000182762">
    <property type="component" value="Unassembled WGS sequence"/>
</dbReference>
<feature type="transmembrane region" description="Helical" evidence="1">
    <location>
        <begin position="39"/>
        <end position="61"/>
    </location>
</feature>
<keyword evidence="1" id="KW-0472">Membrane</keyword>
<dbReference type="RefSeq" id="WP_061802851.1">
    <property type="nucleotide sequence ID" value="NZ_FOXX01000019.1"/>
</dbReference>
<dbReference type="EMBL" id="FOXX01000019">
    <property type="protein sequence ID" value="SFQ86698.1"/>
    <property type="molecule type" value="Genomic_DNA"/>
</dbReference>
<dbReference type="GeneID" id="93713224"/>
<protein>
    <submittedName>
        <fullName evidence="2">Uncharacterized protein</fullName>
    </submittedName>
</protein>
<gene>
    <name evidence="2" type="ORF">SAMN02745910_04702</name>
</gene>
<proteinExistence type="predicted"/>
<keyword evidence="1" id="KW-0812">Transmembrane</keyword>